<sequence>MSLWKRIKNIMAKPEAPQPEKTPSTLGPGDICEISLVSYEVIGRTDWRMRNSAWLTLRDGSHIKYLFVEQREQAYYSLYDSIDGRLDDVEEVPTEIELDGKWYYMEDQYNGRVVCTGQTPFGVSGEQYVWHYQADDRKLLRIEWQDGRFQLYEGDSVIFADVRILRGS</sequence>
<evidence type="ECO:0000313" key="2">
    <source>
        <dbReference type="EMBL" id="SYX84343.1"/>
    </source>
</evidence>
<dbReference type="RefSeq" id="WP_138186285.1">
    <property type="nucleotide sequence ID" value="NZ_LS992241.1"/>
</dbReference>
<dbReference type="EMBL" id="LS992241">
    <property type="protein sequence ID" value="SYX84343.1"/>
    <property type="molecule type" value="Genomic_DNA"/>
</dbReference>
<gene>
    <name evidence="2" type="ORF">PBLR_12765</name>
</gene>
<name>A0A383RC09_PAEAL</name>
<dbReference type="InterPro" id="IPR025235">
    <property type="entry name" value="DUF4178"/>
</dbReference>
<dbReference type="AlphaFoldDB" id="A0A383RC09"/>
<dbReference type="Proteomes" id="UP000304148">
    <property type="component" value="Chromosome"/>
</dbReference>
<evidence type="ECO:0000259" key="1">
    <source>
        <dbReference type="Pfam" id="PF13785"/>
    </source>
</evidence>
<dbReference type="Pfam" id="PF13785">
    <property type="entry name" value="DUF4178"/>
    <property type="match status" value="1"/>
</dbReference>
<evidence type="ECO:0000313" key="3">
    <source>
        <dbReference type="Proteomes" id="UP000304148"/>
    </source>
</evidence>
<proteinExistence type="predicted"/>
<accession>A0A383RC09</accession>
<reference evidence="3" key="1">
    <citation type="submission" date="2018-08" db="EMBL/GenBank/DDBJ databases">
        <authorList>
            <person name="Chevrot R."/>
        </authorList>
    </citation>
    <scope>NUCLEOTIDE SEQUENCE [LARGE SCALE GENOMIC DNA]</scope>
</reference>
<feature type="domain" description="DUF4178" evidence="1">
    <location>
        <begin position="27"/>
        <end position="157"/>
    </location>
</feature>
<organism evidence="2 3">
    <name type="scientific">Paenibacillus alvei</name>
    <name type="common">Bacillus alvei</name>
    <dbReference type="NCBI Taxonomy" id="44250"/>
    <lineage>
        <taxon>Bacteria</taxon>
        <taxon>Bacillati</taxon>
        <taxon>Bacillota</taxon>
        <taxon>Bacilli</taxon>
        <taxon>Bacillales</taxon>
        <taxon>Paenibacillaceae</taxon>
        <taxon>Paenibacillus</taxon>
    </lineage>
</organism>
<protein>
    <recommendedName>
        <fullName evidence="1">DUF4178 domain-containing protein</fullName>
    </recommendedName>
</protein>